<dbReference type="InterPro" id="IPR008920">
    <property type="entry name" value="TF_FadR/GntR_C"/>
</dbReference>
<evidence type="ECO:0000313" key="5">
    <source>
        <dbReference type="EMBL" id="AKJ70478.1"/>
    </source>
</evidence>
<keyword evidence="6" id="KW-1185">Reference proteome</keyword>
<dbReference type="InterPro" id="IPR036388">
    <property type="entry name" value="WH-like_DNA-bd_sf"/>
</dbReference>
<dbReference type="PATRIC" id="fig|445709.3.peg.1957"/>
<dbReference type="SUPFAM" id="SSF48008">
    <property type="entry name" value="GntR ligand-binding domain-like"/>
    <property type="match status" value="1"/>
</dbReference>
<dbReference type="CDD" id="cd07377">
    <property type="entry name" value="WHTH_GntR"/>
    <property type="match status" value="1"/>
</dbReference>
<dbReference type="InterPro" id="IPR036390">
    <property type="entry name" value="WH_DNA-bd_sf"/>
</dbReference>
<dbReference type="Gene3D" id="1.20.120.530">
    <property type="entry name" value="GntR ligand-binding domain-like"/>
    <property type="match status" value="1"/>
</dbReference>
<dbReference type="PANTHER" id="PTHR43537:SF44">
    <property type="entry name" value="GNTR FAMILY REGULATORY PROTEIN"/>
    <property type="match status" value="1"/>
</dbReference>
<dbReference type="InterPro" id="IPR000524">
    <property type="entry name" value="Tscrpt_reg_HTH_GntR"/>
</dbReference>
<dbReference type="Gene3D" id="1.10.10.10">
    <property type="entry name" value="Winged helix-like DNA-binding domain superfamily/Winged helix DNA-binding domain"/>
    <property type="match status" value="1"/>
</dbReference>
<evidence type="ECO:0000313" key="6">
    <source>
        <dbReference type="Proteomes" id="UP000036700"/>
    </source>
</evidence>
<accession>A0A0G3ETV6</accession>
<evidence type="ECO:0000256" key="2">
    <source>
        <dbReference type="ARBA" id="ARBA00023125"/>
    </source>
</evidence>
<feature type="domain" description="HTH gntR-type" evidence="4">
    <location>
        <begin position="12"/>
        <end position="80"/>
    </location>
</feature>
<dbReference type="PANTHER" id="PTHR43537">
    <property type="entry name" value="TRANSCRIPTIONAL REGULATOR, GNTR FAMILY"/>
    <property type="match status" value="1"/>
</dbReference>
<dbReference type="Proteomes" id="UP000036700">
    <property type="component" value="Chromosome"/>
</dbReference>
<evidence type="ECO:0000256" key="1">
    <source>
        <dbReference type="ARBA" id="ARBA00023015"/>
    </source>
</evidence>
<dbReference type="PRINTS" id="PR00035">
    <property type="entry name" value="HTHGNTR"/>
</dbReference>
<protein>
    <submittedName>
        <fullName evidence="5">GntR family transcriptional regulator</fullName>
    </submittedName>
</protein>
<reference evidence="6" key="1">
    <citation type="submission" date="2015-06" db="EMBL/GenBank/DDBJ databases">
        <authorList>
            <person name="Lim Y.L."/>
            <person name="Ee R."/>
            <person name="Yong D."/>
            <person name="How K.Y."/>
            <person name="Yin W.F."/>
            <person name="Chan K.G."/>
        </authorList>
    </citation>
    <scope>NUCLEOTIDE SEQUENCE [LARGE SCALE GENOMIC DNA]</scope>
    <source>
        <strain evidence="6">DSM 25325</strain>
    </source>
</reference>
<dbReference type="EMBL" id="CP011568">
    <property type="protein sequence ID" value="AKJ70478.1"/>
    <property type="molecule type" value="Genomic_DNA"/>
</dbReference>
<organism evidence="5 6">
    <name type="scientific">Pandoraea thiooxydans</name>
    <dbReference type="NCBI Taxonomy" id="445709"/>
    <lineage>
        <taxon>Bacteria</taxon>
        <taxon>Pseudomonadati</taxon>
        <taxon>Pseudomonadota</taxon>
        <taxon>Betaproteobacteria</taxon>
        <taxon>Burkholderiales</taxon>
        <taxon>Burkholderiaceae</taxon>
        <taxon>Pandoraea</taxon>
    </lineage>
</organism>
<dbReference type="Pfam" id="PF07729">
    <property type="entry name" value="FCD"/>
    <property type="match status" value="1"/>
</dbReference>
<dbReference type="Pfam" id="PF00392">
    <property type="entry name" value="GntR"/>
    <property type="match status" value="1"/>
</dbReference>
<dbReference type="GO" id="GO:0003677">
    <property type="term" value="F:DNA binding"/>
    <property type="evidence" value="ECO:0007669"/>
    <property type="project" value="UniProtKB-KW"/>
</dbReference>
<gene>
    <name evidence="5" type="ORF">ABW99_09150</name>
</gene>
<evidence type="ECO:0000256" key="3">
    <source>
        <dbReference type="ARBA" id="ARBA00023163"/>
    </source>
</evidence>
<dbReference type="SMART" id="SM00345">
    <property type="entry name" value="HTH_GNTR"/>
    <property type="match status" value="1"/>
</dbReference>
<dbReference type="STRING" id="445709.ABW99_09150"/>
<sequence length="264" mass="28745">MEFDAPRIAPAGTLADRVTAVLLEKIKTGEFPAGMRLPPEQVICEHFGVSRTVVREAISRLKSDGLVEVRQGSGTVVREPNRTTAFRLDIDTQHSIEAVLRVTELRRGIEAEAAALAALRRSRAQLAAIRRALGAIDSAVKRQRDGVDEDLAFHIAISHATGNPLYPPLLAYLSHFIHAAIGITRSNEARREDFANAVRAEHNAIYEAIAAQDPAAARRAVIEHIDNAGRRIREADPAFWAELGGATQPLIAPARRAARKSAAR</sequence>
<dbReference type="SMART" id="SM00895">
    <property type="entry name" value="FCD"/>
    <property type="match status" value="1"/>
</dbReference>
<proteinExistence type="predicted"/>
<dbReference type="SUPFAM" id="SSF46785">
    <property type="entry name" value="Winged helix' DNA-binding domain"/>
    <property type="match status" value="1"/>
</dbReference>
<evidence type="ECO:0000259" key="4">
    <source>
        <dbReference type="PROSITE" id="PS50949"/>
    </source>
</evidence>
<dbReference type="KEGG" id="ptx:ABW99_09150"/>
<keyword evidence="1" id="KW-0805">Transcription regulation</keyword>
<dbReference type="AlphaFoldDB" id="A0A0G3ETV6"/>
<name>A0A0G3ETV6_9BURK</name>
<keyword evidence="3" id="KW-0804">Transcription</keyword>
<dbReference type="InterPro" id="IPR011711">
    <property type="entry name" value="GntR_C"/>
</dbReference>
<dbReference type="PROSITE" id="PS50949">
    <property type="entry name" value="HTH_GNTR"/>
    <property type="match status" value="1"/>
</dbReference>
<keyword evidence="2" id="KW-0238">DNA-binding</keyword>
<dbReference type="GO" id="GO:0003700">
    <property type="term" value="F:DNA-binding transcription factor activity"/>
    <property type="evidence" value="ECO:0007669"/>
    <property type="project" value="InterPro"/>
</dbReference>